<dbReference type="GeneID" id="70233963"/>
<dbReference type="AlphaFoldDB" id="A0A9P8PAE1"/>
<feature type="region of interest" description="Disordered" evidence="1">
    <location>
        <begin position="62"/>
        <end position="177"/>
    </location>
</feature>
<protein>
    <recommendedName>
        <fullName evidence="5">Secreted protein</fullName>
    </recommendedName>
</protein>
<comment type="caution">
    <text evidence="3">The sequence shown here is derived from an EMBL/GenBank/DDBJ whole genome shotgun (WGS) entry which is preliminary data.</text>
</comment>
<keyword evidence="4" id="KW-1185">Reference proteome</keyword>
<reference evidence="3" key="1">
    <citation type="journal article" date="2021" name="Open Biol.">
        <title>Shared evolutionary footprints suggest mitochondrial oxidative damage underlies multiple complex I losses in fungi.</title>
        <authorList>
            <person name="Schikora-Tamarit M.A."/>
            <person name="Marcet-Houben M."/>
            <person name="Nosek J."/>
            <person name="Gabaldon T."/>
        </authorList>
    </citation>
    <scope>NUCLEOTIDE SEQUENCE</scope>
    <source>
        <strain evidence="3">CBS6075</strain>
    </source>
</reference>
<evidence type="ECO:0000256" key="2">
    <source>
        <dbReference type="SAM" id="SignalP"/>
    </source>
</evidence>
<organism evidence="3 4">
    <name type="scientific">Ogataea philodendri</name>
    <dbReference type="NCBI Taxonomy" id="1378263"/>
    <lineage>
        <taxon>Eukaryota</taxon>
        <taxon>Fungi</taxon>
        <taxon>Dikarya</taxon>
        <taxon>Ascomycota</taxon>
        <taxon>Saccharomycotina</taxon>
        <taxon>Pichiomycetes</taxon>
        <taxon>Pichiales</taxon>
        <taxon>Pichiaceae</taxon>
        <taxon>Ogataea</taxon>
    </lineage>
</organism>
<feature type="compositionally biased region" description="Basic and acidic residues" evidence="1">
    <location>
        <begin position="92"/>
        <end position="106"/>
    </location>
</feature>
<reference evidence="3" key="2">
    <citation type="submission" date="2021-01" db="EMBL/GenBank/DDBJ databases">
        <authorList>
            <person name="Schikora-Tamarit M.A."/>
        </authorList>
    </citation>
    <scope>NUCLEOTIDE SEQUENCE</scope>
    <source>
        <strain evidence="3">CBS6075</strain>
    </source>
</reference>
<keyword evidence="2" id="KW-0732">Signal</keyword>
<evidence type="ECO:0000313" key="4">
    <source>
        <dbReference type="Proteomes" id="UP000769157"/>
    </source>
</evidence>
<dbReference type="Proteomes" id="UP000769157">
    <property type="component" value="Unassembled WGS sequence"/>
</dbReference>
<proteinExistence type="predicted"/>
<dbReference type="RefSeq" id="XP_046062656.1">
    <property type="nucleotide sequence ID" value="XM_046202817.1"/>
</dbReference>
<feature type="compositionally biased region" description="Polar residues" evidence="1">
    <location>
        <begin position="119"/>
        <end position="135"/>
    </location>
</feature>
<gene>
    <name evidence="3" type="ORF">OGAPHI_001996</name>
</gene>
<feature type="compositionally biased region" description="Basic and acidic residues" evidence="1">
    <location>
        <begin position="62"/>
        <end position="74"/>
    </location>
</feature>
<name>A0A9P8PAE1_9ASCO</name>
<accession>A0A9P8PAE1</accession>
<feature type="compositionally biased region" description="Acidic residues" evidence="1">
    <location>
        <begin position="136"/>
        <end position="148"/>
    </location>
</feature>
<sequence>MGSSPLLTHLRSCLIGLLVLRRDSVHGNHEVLKRSLRRLLLEWLTVHESVELIRLRHDNVSTTKNTEDTERPDPHSGNGNDVVPVLRPPSEQGEHSCNDINDEHSTRQLPRWHGRPEWTSGSGNENQPVLSQGDLQEQDTIDGTEVLDDTSLWQEHGGQGDPGSDSKNDTHNNGHTP</sequence>
<evidence type="ECO:0000313" key="3">
    <source>
        <dbReference type="EMBL" id="KAH3668242.1"/>
    </source>
</evidence>
<evidence type="ECO:0008006" key="5">
    <source>
        <dbReference type="Google" id="ProtNLM"/>
    </source>
</evidence>
<evidence type="ECO:0000256" key="1">
    <source>
        <dbReference type="SAM" id="MobiDB-lite"/>
    </source>
</evidence>
<dbReference type="EMBL" id="JAEUBE010000158">
    <property type="protein sequence ID" value="KAH3668242.1"/>
    <property type="molecule type" value="Genomic_DNA"/>
</dbReference>
<feature type="signal peptide" evidence="2">
    <location>
        <begin position="1"/>
        <end position="27"/>
    </location>
</feature>
<feature type="compositionally biased region" description="Basic and acidic residues" evidence="1">
    <location>
        <begin position="164"/>
        <end position="177"/>
    </location>
</feature>
<feature type="chain" id="PRO_5040110946" description="Secreted protein" evidence="2">
    <location>
        <begin position="28"/>
        <end position="177"/>
    </location>
</feature>
<dbReference type="OrthoDB" id="5234009at2759"/>